<accession>A0A540MCQ1</accession>
<sequence>MVITGDNQNIAEAICFEIGVFGADEDIHSRSIIGKEFMSTLRDPKAHLRQGDGLLFSRVEPKHKQKILRLLKEDSEVVAMTIDGVNDASTLKLVDIGIVMGISGTKVLLELKESVAVFKQV</sequence>
<keyword evidence="3" id="KW-1185">Reference proteome</keyword>
<organism evidence="2 3">
    <name type="scientific">Malus baccata</name>
    <name type="common">Siberian crab apple</name>
    <name type="synonym">Pyrus baccata</name>
    <dbReference type="NCBI Taxonomy" id="106549"/>
    <lineage>
        <taxon>Eukaryota</taxon>
        <taxon>Viridiplantae</taxon>
        <taxon>Streptophyta</taxon>
        <taxon>Embryophyta</taxon>
        <taxon>Tracheophyta</taxon>
        <taxon>Spermatophyta</taxon>
        <taxon>Magnoliopsida</taxon>
        <taxon>eudicotyledons</taxon>
        <taxon>Gunneridae</taxon>
        <taxon>Pentapetalae</taxon>
        <taxon>rosids</taxon>
        <taxon>fabids</taxon>
        <taxon>Rosales</taxon>
        <taxon>Rosaceae</taxon>
        <taxon>Amygdaloideae</taxon>
        <taxon>Maleae</taxon>
        <taxon>Malus</taxon>
    </lineage>
</organism>
<dbReference type="InterPro" id="IPR036412">
    <property type="entry name" value="HAD-like_sf"/>
</dbReference>
<dbReference type="InterPro" id="IPR023214">
    <property type="entry name" value="HAD_sf"/>
</dbReference>
<reference evidence="2 3" key="1">
    <citation type="journal article" date="2019" name="G3 (Bethesda)">
        <title>Sequencing of a Wild Apple (Malus baccata) Genome Unravels the Differences Between Cultivated and Wild Apple Species Regarding Disease Resistance and Cold Tolerance.</title>
        <authorList>
            <person name="Chen X."/>
        </authorList>
    </citation>
    <scope>NUCLEOTIDE SEQUENCE [LARGE SCALE GENOMIC DNA]</scope>
    <source>
        <strain evidence="3">cv. Shandingzi</strain>
        <tissue evidence="2">Leaves</tissue>
    </source>
</reference>
<dbReference type="SUPFAM" id="SSF56784">
    <property type="entry name" value="HAD-like"/>
    <property type="match status" value="1"/>
</dbReference>
<name>A0A540MCQ1_MALBA</name>
<dbReference type="STRING" id="106549.A0A540MCQ1"/>
<dbReference type="Proteomes" id="UP000315295">
    <property type="component" value="Unassembled WGS sequence"/>
</dbReference>
<dbReference type="EMBL" id="VIEB01000291">
    <property type="protein sequence ID" value="TQD96526.1"/>
    <property type="molecule type" value="Genomic_DNA"/>
</dbReference>
<evidence type="ECO:0008006" key="4">
    <source>
        <dbReference type="Google" id="ProtNLM"/>
    </source>
</evidence>
<dbReference type="Gene3D" id="3.40.50.1000">
    <property type="entry name" value="HAD superfamily/HAD-like"/>
    <property type="match status" value="1"/>
</dbReference>
<dbReference type="AlphaFoldDB" id="A0A540MCQ1"/>
<dbReference type="PANTHER" id="PTHR42861">
    <property type="entry name" value="CALCIUM-TRANSPORTING ATPASE"/>
    <property type="match status" value="1"/>
</dbReference>
<keyword evidence="1" id="KW-0460">Magnesium</keyword>
<proteinExistence type="predicted"/>
<evidence type="ECO:0000313" key="2">
    <source>
        <dbReference type="EMBL" id="TQD96526.1"/>
    </source>
</evidence>
<gene>
    <name evidence="2" type="ORF">C1H46_017864</name>
</gene>
<comment type="caution">
    <text evidence="2">The sequence shown here is derived from an EMBL/GenBank/DDBJ whole genome shotgun (WGS) entry which is preliminary data.</text>
</comment>
<protein>
    <recommendedName>
        <fullName evidence="4">Cation-transporting P-type ATPase C-terminal domain-containing protein</fullName>
    </recommendedName>
</protein>
<evidence type="ECO:0000256" key="1">
    <source>
        <dbReference type="ARBA" id="ARBA00022842"/>
    </source>
</evidence>
<evidence type="ECO:0000313" key="3">
    <source>
        <dbReference type="Proteomes" id="UP000315295"/>
    </source>
</evidence>